<gene>
    <name evidence="2" type="ORF">GJ688_10910</name>
</gene>
<sequence length="83" mass="8954">MPLERLKSARQRTVGTKQTLKAVEKGQAKQVFVAVDADPYVINPLMKLCEEKAIPVVNVDTMEALGQACHIKVGCASAAIMAE</sequence>
<comment type="caution">
    <text evidence="2">The sequence shown here is derived from an EMBL/GenBank/DDBJ whole genome shotgun (WGS) entry which is preliminary data.</text>
</comment>
<dbReference type="InterPro" id="IPR029064">
    <property type="entry name" value="Ribosomal_eL30-like_sf"/>
</dbReference>
<dbReference type="Pfam" id="PF01248">
    <property type="entry name" value="Ribosomal_L7Ae"/>
    <property type="match status" value="1"/>
</dbReference>
<dbReference type="Proteomes" id="UP000430670">
    <property type="component" value="Unassembled WGS sequence"/>
</dbReference>
<accession>A0A6I3SM14</accession>
<proteinExistence type="predicted"/>
<feature type="domain" description="Ribosomal protein eL8/eL30/eS12/Gadd45" evidence="1">
    <location>
        <begin position="5"/>
        <end position="81"/>
    </location>
</feature>
<dbReference type="GO" id="GO:0005840">
    <property type="term" value="C:ribosome"/>
    <property type="evidence" value="ECO:0007669"/>
    <property type="project" value="UniProtKB-KW"/>
</dbReference>
<keyword evidence="2" id="KW-0689">Ribosomal protein</keyword>
<dbReference type="RefSeq" id="WP_155476579.1">
    <property type="nucleotide sequence ID" value="NZ_WNKU01000011.1"/>
</dbReference>
<dbReference type="AlphaFoldDB" id="A0A6I3SM14"/>
<name>A0A6I3SM14_HELMO</name>
<protein>
    <submittedName>
        <fullName evidence="2">50S ribosomal protein L7Ae-like protein</fullName>
    </submittedName>
</protein>
<dbReference type="SUPFAM" id="SSF55315">
    <property type="entry name" value="L30e-like"/>
    <property type="match status" value="1"/>
</dbReference>
<organism evidence="2 3">
    <name type="scientific">Heliobacterium mobile</name>
    <name type="common">Heliobacillus mobilis</name>
    <dbReference type="NCBI Taxonomy" id="28064"/>
    <lineage>
        <taxon>Bacteria</taxon>
        <taxon>Bacillati</taxon>
        <taxon>Bacillota</taxon>
        <taxon>Clostridia</taxon>
        <taxon>Eubacteriales</taxon>
        <taxon>Heliobacteriaceae</taxon>
        <taxon>Heliobacterium</taxon>
    </lineage>
</organism>
<dbReference type="EMBL" id="WNKU01000011">
    <property type="protein sequence ID" value="MTV49487.1"/>
    <property type="molecule type" value="Genomic_DNA"/>
</dbReference>
<keyword evidence="2" id="KW-0687">Ribonucleoprotein</keyword>
<dbReference type="Gene3D" id="3.30.1330.30">
    <property type="match status" value="1"/>
</dbReference>
<dbReference type="PRINTS" id="PR00884">
    <property type="entry name" value="RIBOSOMALHS6"/>
</dbReference>
<dbReference type="OrthoDB" id="2353623at2"/>
<dbReference type="InterPro" id="IPR004038">
    <property type="entry name" value="Ribosomal_eL8/eL30/eS12/Gad45"/>
</dbReference>
<reference evidence="2 3" key="1">
    <citation type="submission" date="2019-11" db="EMBL/GenBank/DDBJ databases">
        <title>Whole-genome sequence of a the green, strictly anaerobic photosynthetic bacterium Heliobacillus mobilis DSM 6151.</title>
        <authorList>
            <person name="Kyndt J.A."/>
            <person name="Meyer T.E."/>
        </authorList>
    </citation>
    <scope>NUCLEOTIDE SEQUENCE [LARGE SCALE GENOMIC DNA]</scope>
    <source>
        <strain evidence="2 3">DSM 6151</strain>
    </source>
</reference>
<evidence type="ECO:0000259" key="1">
    <source>
        <dbReference type="Pfam" id="PF01248"/>
    </source>
</evidence>
<evidence type="ECO:0000313" key="2">
    <source>
        <dbReference type="EMBL" id="MTV49487.1"/>
    </source>
</evidence>
<evidence type="ECO:0000313" key="3">
    <source>
        <dbReference type="Proteomes" id="UP000430670"/>
    </source>
</evidence>
<keyword evidence="3" id="KW-1185">Reference proteome</keyword>